<dbReference type="InterPro" id="IPR004038">
    <property type="entry name" value="Ribosomal_eL8/eL30/eS12/Gad45"/>
</dbReference>
<dbReference type="Gene3D" id="3.30.1230.10">
    <property type="entry name" value="YlxR-like"/>
    <property type="match status" value="1"/>
</dbReference>
<feature type="region of interest" description="Disordered" evidence="1">
    <location>
        <begin position="200"/>
        <end position="222"/>
    </location>
</feature>
<evidence type="ECO:0000259" key="2">
    <source>
        <dbReference type="Pfam" id="PF01248"/>
    </source>
</evidence>
<dbReference type="EMBL" id="KT007049">
    <property type="protein sequence ID" value="AKQ04809.1"/>
    <property type="molecule type" value="Genomic_DNA"/>
</dbReference>
<proteinExistence type="predicted"/>
<dbReference type="AlphaFoldDB" id="A0A0H4TV68"/>
<dbReference type="PANTHER" id="PTHR34215">
    <property type="entry name" value="BLL0784 PROTEIN"/>
    <property type="match status" value="1"/>
</dbReference>
<dbReference type="Pfam" id="PF01248">
    <property type="entry name" value="Ribosomal_L7Ae"/>
    <property type="match status" value="1"/>
</dbReference>
<name>A0A0H4TV68_9BACT</name>
<accession>A0A0H4TV68</accession>
<organism evidence="4">
    <name type="scientific">uncultured bacterium Rifle_16ft_4_minimus_752</name>
    <dbReference type="NCBI Taxonomy" id="1665163"/>
    <lineage>
        <taxon>Bacteria</taxon>
        <taxon>environmental samples</taxon>
    </lineage>
</organism>
<dbReference type="SUPFAM" id="SSF55315">
    <property type="entry name" value="L30e-like"/>
    <property type="match status" value="1"/>
</dbReference>
<evidence type="ECO:0000256" key="1">
    <source>
        <dbReference type="SAM" id="MobiDB-lite"/>
    </source>
</evidence>
<reference evidence="4" key="1">
    <citation type="journal article" date="2015" name="ISME J.">
        <title>Aquifer environment selects for microbial species cohorts in sediment and groundwater.</title>
        <authorList>
            <person name="Hug L.A."/>
            <person name="Thomas B.C."/>
            <person name="Brown C.T."/>
            <person name="Frischkorn K.R."/>
            <person name="Williams K.H."/>
            <person name="Tringe S.G."/>
            <person name="Banfield J.F."/>
        </authorList>
    </citation>
    <scope>NUCLEOTIDE SEQUENCE</scope>
</reference>
<sequence length="222" mass="23222">MEAGVVRKPPDAPGRTCVGCGRKRGQGELVRISAGPAGLTVQFGRGDGRGAYLCLDARCLESVIKRKALQKVLKADLGPLSVAHLREAIHRAVGQRILRLLGLAHRARRVVAGVRGVMRALEAGRVHLVLLGREMSPRGGRQLQAVAESKGIPVVADLSRDELTLALGGPSREVIGLLDGAFADGILIWLRLRASVSAGVGESGDAEGSGTGGGRRGEDARI</sequence>
<dbReference type="Gene3D" id="3.30.1330.30">
    <property type="match status" value="1"/>
</dbReference>
<evidence type="ECO:0000259" key="3">
    <source>
        <dbReference type="Pfam" id="PF04296"/>
    </source>
</evidence>
<dbReference type="InterPro" id="IPR007393">
    <property type="entry name" value="YlxR_dom"/>
</dbReference>
<dbReference type="InterPro" id="IPR029064">
    <property type="entry name" value="Ribosomal_eL30-like_sf"/>
</dbReference>
<evidence type="ECO:0008006" key="5">
    <source>
        <dbReference type="Google" id="ProtNLM"/>
    </source>
</evidence>
<feature type="domain" description="YlxR" evidence="3">
    <location>
        <begin position="15"/>
        <end position="78"/>
    </location>
</feature>
<protein>
    <recommendedName>
        <fullName evidence="5">YlxR domain-containing protein</fullName>
    </recommendedName>
</protein>
<dbReference type="InterPro" id="IPR037465">
    <property type="entry name" value="YlxR"/>
</dbReference>
<dbReference type="PANTHER" id="PTHR34215:SF1">
    <property type="entry name" value="YLXR DOMAIN-CONTAINING PROTEIN"/>
    <property type="match status" value="1"/>
</dbReference>
<dbReference type="SUPFAM" id="SSF64376">
    <property type="entry name" value="YlxR-like"/>
    <property type="match status" value="1"/>
</dbReference>
<feature type="domain" description="Ribosomal protein eL8/eL30/eS12/Gadd45" evidence="2">
    <location>
        <begin position="97"/>
        <end position="174"/>
    </location>
</feature>
<dbReference type="Pfam" id="PF04296">
    <property type="entry name" value="YlxR"/>
    <property type="match status" value="1"/>
</dbReference>
<evidence type="ECO:0000313" key="4">
    <source>
        <dbReference type="EMBL" id="AKQ04809.1"/>
    </source>
</evidence>
<dbReference type="InterPro" id="IPR035931">
    <property type="entry name" value="YlxR-like_sf"/>
</dbReference>